<keyword evidence="9" id="KW-1185">Reference proteome</keyword>
<feature type="binding site" evidence="5">
    <location>
        <position position="189"/>
    </location>
    <ligand>
        <name>ATP</name>
        <dbReference type="ChEBI" id="CHEBI:30616"/>
    </ligand>
</feature>
<dbReference type="PROSITE" id="PS50975">
    <property type="entry name" value="ATP_GRASP"/>
    <property type="match status" value="1"/>
</dbReference>
<dbReference type="Gene3D" id="3.40.50.20">
    <property type="match status" value="1"/>
</dbReference>
<comment type="function">
    <text evidence="6">Catalyzes the ATP-dependent conversion of 5-aminoimidazole ribonucleotide (AIR) and HCO(3)- to N5-carboxyaminoimidazole ribonucleotide (N5-CAIR).</text>
</comment>
<name>A0A1E5LH81_9BACI</name>
<evidence type="ECO:0000256" key="6">
    <source>
        <dbReference type="RuleBase" id="RU361200"/>
    </source>
</evidence>
<evidence type="ECO:0000313" key="8">
    <source>
        <dbReference type="EMBL" id="OEH93406.1"/>
    </source>
</evidence>
<dbReference type="PANTHER" id="PTHR11609:SF5">
    <property type="entry name" value="PHOSPHORIBOSYLAMINOIMIDAZOLE CARBOXYLASE"/>
    <property type="match status" value="1"/>
</dbReference>
<feature type="binding site" evidence="5">
    <location>
        <begin position="181"/>
        <end position="184"/>
    </location>
    <ligand>
        <name>ATP</name>
        <dbReference type="ChEBI" id="CHEBI:30616"/>
    </ligand>
</feature>
<dbReference type="PANTHER" id="PTHR11609">
    <property type="entry name" value="PURINE BIOSYNTHESIS PROTEIN 6/7, PUR6/7"/>
    <property type="match status" value="1"/>
</dbReference>
<dbReference type="OrthoDB" id="9804625at2"/>
<dbReference type="GO" id="GO:0034028">
    <property type="term" value="F:5-(carboxyamino)imidazole ribonucleotide synthase activity"/>
    <property type="evidence" value="ECO:0007669"/>
    <property type="project" value="UniProtKB-UniRule"/>
</dbReference>
<dbReference type="GO" id="GO:0005829">
    <property type="term" value="C:cytosol"/>
    <property type="evidence" value="ECO:0007669"/>
    <property type="project" value="TreeGrafter"/>
</dbReference>
<dbReference type="NCBIfam" id="NF004676">
    <property type="entry name" value="PRK06019.1-2"/>
    <property type="match status" value="1"/>
</dbReference>
<dbReference type="InterPro" id="IPR013815">
    <property type="entry name" value="ATP_grasp_subdomain_1"/>
</dbReference>
<keyword evidence="3 5" id="KW-0658">Purine biosynthesis</keyword>
<dbReference type="InterPro" id="IPR003135">
    <property type="entry name" value="ATP-grasp_carboxylate-amine"/>
</dbReference>
<evidence type="ECO:0000256" key="5">
    <source>
        <dbReference type="HAMAP-Rule" id="MF_01928"/>
    </source>
</evidence>
<dbReference type="InterPro" id="IPR011054">
    <property type="entry name" value="Rudment_hybrid_motif"/>
</dbReference>
<dbReference type="FunFam" id="3.30.1490.20:FF:000015">
    <property type="entry name" value="N5-carboxyaminoimidazole ribonucleotide synthase"/>
    <property type="match status" value="1"/>
</dbReference>
<proteinExistence type="inferred from homology"/>
<dbReference type="NCBIfam" id="TIGR01161">
    <property type="entry name" value="purK"/>
    <property type="match status" value="1"/>
</dbReference>
<dbReference type="STRING" id="1305675.BFG57_12200"/>
<dbReference type="SUPFAM" id="SSF51246">
    <property type="entry name" value="Rudiment single hybrid motif"/>
    <property type="match status" value="1"/>
</dbReference>
<dbReference type="InterPro" id="IPR054350">
    <property type="entry name" value="PurT/PurK_preATP-grasp"/>
</dbReference>
<dbReference type="InterPro" id="IPR005875">
    <property type="entry name" value="PurK"/>
</dbReference>
<evidence type="ECO:0000256" key="1">
    <source>
        <dbReference type="ARBA" id="ARBA00022598"/>
    </source>
</evidence>
<dbReference type="EC" id="6.3.4.18" evidence="5 6"/>
<dbReference type="GO" id="GO:0005524">
    <property type="term" value="F:ATP binding"/>
    <property type="evidence" value="ECO:0007669"/>
    <property type="project" value="UniProtKB-UniRule"/>
</dbReference>
<accession>A0A1E5LH81</accession>
<gene>
    <name evidence="5 6" type="primary">purK</name>
    <name evidence="8" type="ORF">BFG57_12200</name>
</gene>
<dbReference type="FunFam" id="3.30.470.20:FF:000029">
    <property type="entry name" value="N5-carboxyaminoimidazole ribonucleotide synthase"/>
    <property type="match status" value="1"/>
</dbReference>
<dbReference type="RefSeq" id="WP_069716619.1">
    <property type="nucleotide sequence ID" value="NZ_MJEH01000012.1"/>
</dbReference>
<evidence type="ECO:0000256" key="4">
    <source>
        <dbReference type="ARBA" id="ARBA00022840"/>
    </source>
</evidence>
<comment type="pathway">
    <text evidence="5 6">Purine metabolism; IMP biosynthesis via de novo pathway; 5-amino-1-(5-phospho-D-ribosyl)imidazole-4-carboxylate from 5-amino-1-(5-phospho-D-ribosyl)imidazole (N5-CAIR route): step 1/2.</text>
</comment>
<dbReference type="Proteomes" id="UP000095209">
    <property type="component" value="Unassembled WGS sequence"/>
</dbReference>
<dbReference type="Pfam" id="PF17769">
    <property type="entry name" value="PurK_C"/>
    <property type="match status" value="1"/>
</dbReference>
<reference evidence="8 9" key="1">
    <citation type="submission" date="2016-08" db="EMBL/GenBank/DDBJ databases">
        <title>Genome of Bacillus solimangrovi GH2-4.</title>
        <authorList>
            <person name="Lim S."/>
            <person name="Kim B.-C."/>
        </authorList>
    </citation>
    <scope>NUCLEOTIDE SEQUENCE [LARGE SCALE GENOMIC DNA]</scope>
    <source>
        <strain evidence="8 9">GH2-4</strain>
    </source>
</reference>
<evidence type="ECO:0000256" key="3">
    <source>
        <dbReference type="ARBA" id="ARBA00022755"/>
    </source>
</evidence>
<dbReference type="InterPro" id="IPR016185">
    <property type="entry name" value="PreATP-grasp_dom_sf"/>
</dbReference>
<dbReference type="Pfam" id="PF02222">
    <property type="entry name" value="ATP-grasp"/>
    <property type="match status" value="1"/>
</dbReference>
<dbReference type="Gene3D" id="3.30.1490.20">
    <property type="entry name" value="ATP-grasp fold, A domain"/>
    <property type="match status" value="1"/>
</dbReference>
<dbReference type="GO" id="GO:0004638">
    <property type="term" value="F:phosphoribosylaminoimidazole carboxylase activity"/>
    <property type="evidence" value="ECO:0007669"/>
    <property type="project" value="InterPro"/>
</dbReference>
<comment type="function">
    <text evidence="5">Catalyzes the ATP-dependent conversion of 5-aminoimidazole ribonucleotide (AIR) and HCO(3)(-) to N5-carboxyaminoimidazole ribonucleotide (N5-CAIR).</text>
</comment>
<dbReference type="FunFam" id="3.40.50.20:FF:000016">
    <property type="entry name" value="N5-carboxyaminoimidazole ribonucleotide synthase"/>
    <property type="match status" value="1"/>
</dbReference>
<comment type="similarity">
    <text evidence="5 6">Belongs to the PurK/PurT family.</text>
</comment>
<dbReference type="EMBL" id="MJEH01000012">
    <property type="protein sequence ID" value="OEH93406.1"/>
    <property type="molecule type" value="Genomic_DNA"/>
</dbReference>
<keyword evidence="4 5" id="KW-0067">ATP-binding</keyword>
<dbReference type="NCBIfam" id="NF004679">
    <property type="entry name" value="PRK06019.1-5"/>
    <property type="match status" value="1"/>
</dbReference>
<comment type="catalytic activity">
    <reaction evidence="5 6">
        <text>5-amino-1-(5-phospho-beta-D-ribosyl)imidazole + hydrogencarbonate + ATP = 5-carboxyamino-1-(5-phospho-D-ribosyl)imidazole + ADP + phosphate + 2 H(+)</text>
        <dbReference type="Rhea" id="RHEA:19317"/>
        <dbReference type="ChEBI" id="CHEBI:15378"/>
        <dbReference type="ChEBI" id="CHEBI:17544"/>
        <dbReference type="ChEBI" id="CHEBI:30616"/>
        <dbReference type="ChEBI" id="CHEBI:43474"/>
        <dbReference type="ChEBI" id="CHEBI:58730"/>
        <dbReference type="ChEBI" id="CHEBI:137981"/>
        <dbReference type="ChEBI" id="CHEBI:456216"/>
        <dbReference type="EC" id="6.3.4.18"/>
    </reaction>
</comment>
<dbReference type="InterPro" id="IPR011761">
    <property type="entry name" value="ATP-grasp"/>
</dbReference>
<dbReference type="GO" id="GO:0046872">
    <property type="term" value="F:metal ion binding"/>
    <property type="evidence" value="ECO:0007669"/>
    <property type="project" value="InterPro"/>
</dbReference>
<evidence type="ECO:0000313" key="9">
    <source>
        <dbReference type="Proteomes" id="UP000095209"/>
    </source>
</evidence>
<dbReference type="SUPFAM" id="SSF52440">
    <property type="entry name" value="PreATP-grasp domain"/>
    <property type="match status" value="1"/>
</dbReference>
<organism evidence="8 9">
    <name type="scientific">Bacillus solimangrovi</name>
    <dbReference type="NCBI Taxonomy" id="1305675"/>
    <lineage>
        <taxon>Bacteria</taxon>
        <taxon>Bacillati</taxon>
        <taxon>Bacillota</taxon>
        <taxon>Bacilli</taxon>
        <taxon>Bacillales</taxon>
        <taxon>Bacillaceae</taxon>
        <taxon>Bacillus</taxon>
    </lineage>
</organism>
<protein>
    <recommendedName>
        <fullName evidence="5 6">N5-carboxyaminoimidazole ribonucleotide synthase</fullName>
        <shortName evidence="5 6">N5-CAIR synthase</shortName>
        <ecNumber evidence="5 6">6.3.4.18</ecNumber>
    </recommendedName>
    <alternativeName>
        <fullName evidence="5 6">5-(carboxyamino)imidazole ribonucleotide synthetase</fullName>
    </alternativeName>
</protein>
<keyword evidence="2 5" id="KW-0547">Nucleotide-binding</keyword>
<dbReference type="AlphaFoldDB" id="A0A1E5LH81"/>
<evidence type="ECO:0000259" key="7">
    <source>
        <dbReference type="PROSITE" id="PS50975"/>
    </source>
</evidence>
<feature type="binding site" evidence="5">
    <location>
        <position position="146"/>
    </location>
    <ligand>
        <name>ATP</name>
        <dbReference type="ChEBI" id="CHEBI:30616"/>
    </ligand>
</feature>
<feature type="binding site" evidence="5">
    <location>
        <position position="212"/>
    </location>
    <ligand>
        <name>ATP</name>
        <dbReference type="ChEBI" id="CHEBI:30616"/>
    </ligand>
</feature>
<dbReference type="SUPFAM" id="SSF56059">
    <property type="entry name" value="Glutathione synthetase ATP-binding domain-like"/>
    <property type="match status" value="1"/>
</dbReference>
<dbReference type="Pfam" id="PF22660">
    <property type="entry name" value="RS_preATP-grasp-like"/>
    <property type="match status" value="1"/>
</dbReference>
<feature type="binding site" evidence="5">
    <location>
        <position position="106"/>
    </location>
    <ligand>
        <name>ATP</name>
        <dbReference type="ChEBI" id="CHEBI:30616"/>
    </ligand>
</feature>
<dbReference type="Gene3D" id="3.30.470.20">
    <property type="entry name" value="ATP-grasp fold, B domain"/>
    <property type="match status" value="1"/>
</dbReference>
<dbReference type="InterPro" id="IPR040686">
    <property type="entry name" value="PurK_C"/>
</dbReference>
<comment type="caution">
    <text evidence="8">The sequence shown here is derived from an EMBL/GenBank/DDBJ whole genome shotgun (WGS) entry which is preliminary data.</text>
</comment>
<feature type="domain" description="ATP-grasp" evidence="7">
    <location>
        <begin position="110"/>
        <end position="296"/>
    </location>
</feature>
<keyword evidence="1 5" id="KW-0436">Ligase</keyword>
<dbReference type="UniPathway" id="UPA00074">
    <property type="reaction ID" value="UER00942"/>
</dbReference>
<feature type="binding site" evidence="5">
    <location>
        <begin position="151"/>
        <end position="157"/>
    </location>
    <ligand>
        <name>ATP</name>
        <dbReference type="ChEBI" id="CHEBI:30616"/>
    </ligand>
</feature>
<evidence type="ECO:0000256" key="2">
    <source>
        <dbReference type="ARBA" id="ARBA00022741"/>
    </source>
</evidence>
<dbReference type="HAMAP" id="MF_01928">
    <property type="entry name" value="PurK"/>
    <property type="match status" value="1"/>
</dbReference>
<feature type="binding site" evidence="5">
    <location>
        <begin position="266"/>
        <end position="267"/>
    </location>
    <ligand>
        <name>ATP</name>
        <dbReference type="ChEBI" id="CHEBI:30616"/>
    </ligand>
</feature>
<dbReference type="GO" id="GO:0006189">
    <property type="term" value="P:'de novo' IMP biosynthetic process"/>
    <property type="evidence" value="ECO:0007669"/>
    <property type="project" value="UniProtKB-UniRule"/>
</dbReference>
<sequence length="382" mass="42366">MRQILPGQTIGILGGGQLGRMMALAAKEMGYRIAVLEPKEDSPTAQVADIEIIAPYDDLDAAKRLAEVSDVITYEFENIDHEVLMWLNDHANLPQGSELIRITQDRLNEKQEIINSGAQVAPFVPVQSEQELLNALNKIKLPAVLKTRQGGYDGKGQVMIRNKHDILEAIKLATSVPCILEQFLNFDKEISVIVSRNATGEVATFPVAENIHVEHILAESIVPARISSQIETKAEQLAIELACSINMVGTLAVEMFLTKDGEIYINELAPRPHNSGHYTLDACETSQFQQHIRAICNWPLGKTNLLKPVVMANILGEHLNPVLSKIHAYDNCKLHLYGKSEPKVKRKMGHLNVLADDTGEALRKIEELGIWEAKKEKGLQLS</sequence>
<dbReference type="NCBIfam" id="NF004675">
    <property type="entry name" value="PRK06019.1-1"/>
    <property type="match status" value="1"/>
</dbReference>
<comment type="subunit">
    <text evidence="5 6">Homodimer.</text>
</comment>